<comment type="caution">
    <text evidence="1">The sequence shown here is derived from an EMBL/GenBank/DDBJ whole genome shotgun (WGS) entry which is preliminary data.</text>
</comment>
<gene>
    <name evidence="1" type="ORF">Fmac_017076</name>
</gene>
<dbReference type="AlphaFoldDB" id="A0ABD1M2Y7"/>
<dbReference type="Proteomes" id="UP001603857">
    <property type="component" value="Unassembled WGS sequence"/>
</dbReference>
<name>A0ABD1M2Y7_9FABA</name>
<evidence type="ECO:0000313" key="2">
    <source>
        <dbReference type="Proteomes" id="UP001603857"/>
    </source>
</evidence>
<evidence type="ECO:0000313" key="1">
    <source>
        <dbReference type="EMBL" id="KAL2329495.1"/>
    </source>
</evidence>
<proteinExistence type="predicted"/>
<accession>A0ABD1M2Y7</accession>
<organism evidence="1 2">
    <name type="scientific">Flemingia macrophylla</name>
    <dbReference type="NCBI Taxonomy" id="520843"/>
    <lineage>
        <taxon>Eukaryota</taxon>
        <taxon>Viridiplantae</taxon>
        <taxon>Streptophyta</taxon>
        <taxon>Embryophyta</taxon>
        <taxon>Tracheophyta</taxon>
        <taxon>Spermatophyta</taxon>
        <taxon>Magnoliopsida</taxon>
        <taxon>eudicotyledons</taxon>
        <taxon>Gunneridae</taxon>
        <taxon>Pentapetalae</taxon>
        <taxon>rosids</taxon>
        <taxon>fabids</taxon>
        <taxon>Fabales</taxon>
        <taxon>Fabaceae</taxon>
        <taxon>Papilionoideae</taxon>
        <taxon>50 kb inversion clade</taxon>
        <taxon>NPAAA clade</taxon>
        <taxon>indigoferoid/millettioid clade</taxon>
        <taxon>Phaseoleae</taxon>
        <taxon>Flemingia</taxon>
    </lineage>
</organism>
<sequence>MAKYFCTYAHQTELDLVNHTEINYKNTKSVFFVVLSWAIGQKLAFDGRNVLQLEHARRTCKNGDHIHCVPSLIPSSHPTISTINTATVHHTTCALDQCGFGKIFIYELP</sequence>
<protein>
    <submittedName>
        <fullName evidence="1">Uncharacterized protein</fullName>
    </submittedName>
</protein>
<dbReference type="EMBL" id="JBGMDY010000006">
    <property type="protein sequence ID" value="KAL2329495.1"/>
    <property type="molecule type" value="Genomic_DNA"/>
</dbReference>
<keyword evidence="2" id="KW-1185">Reference proteome</keyword>
<reference evidence="1 2" key="1">
    <citation type="submission" date="2024-08" db="EMBL/GenBank/DDBJ databases">
        <title>Insights into the chromosomal genome structure of Flemingia macrophylla.</title>
        <authorList>
            <person name="Ding Y."/>
            <person name="Zhao Y."/>
            <person name="Bi W."/>
            <person name="Wu M."/>
            <person name="Zhao G."/>
            <person name="Gong Y."/>
            <person name="Li W."/>
            <person name="Zhang P."/>
        </authorList>
    </citation>
    <scope>NUCLEOTIDE SEQUENCE [LARGE SCALE GENOMIC DNA]</scope>
    <source>
        <strain evidence="1">DYQJB</strain>
        <tissue evidence="1">Leaf</tissue>
    </source>
</reference>